<evidence type="ECO:0000313" key="3">
    <source>
        <dbReference type="Proteomes" id="UP001529491"/>
    </source>
</evidence>
<dbReference type="Proteomes" id="UP001529491">
    <property type="component" value="Chromosome"/>
</dbReference>
<dbReference type="SUPFAM" id="SSF54593">
    <property type="entry name" value="Glyoxalase/Bleomycin resistance protein/Dihydroxybiphenyl dioxygenase"/>
    <property type="match status" value="1"/>
</dbReference>
<dbReference type="CDD" id="cd07247">
    <property type="entry name" value="SgaA_N_like"/>
    <property type="match status" value="1"/>
</dbReference>
<dbReference type="PANTHER" id="PTHR33993:SF1">
    <property type="entry name" value="GLYOXALASE FAMILY PROTEIN"/>
    <property type="match status" value="1"/>
</dbReference>
<dbReference type="InterPro" id="IPR037523">
    <property type="entry name" value="VOC_core"/>
</dbReference>
<dbReference type="Gene3D" id="3.10.180.10">
    <property type="entry name" value="2,3-Dihydroxybiphenyl 1,2-Dioxygenase, domain 1"/>
    <property type="match status" value="1"/>
</dbReference>
<dbReference type="InterPro" id="IPR004360">
    <property type="entry name" value="Glyas_Fos-R_dOase_dom"/>
</dbReference>
<dbReference type="EMBL" id="CP136522">
    <property type="protein sequence ID" value="WOT06481.1"/>
    <property type="molecule type" value="Genomic_DNA"/>
</dbReference>
<evidence type="ECO:0000259" key="1">
    <source>
        <dbReference type="PROSITE" id="PS51819"/>
    </source>
</evidence>
<evidence type="ECO:0000313" key="2">
    <source>
        <dbReference type="EMBL" id="WOT06481.1"/>
    </source>
</evidence>
<accession>A0ABZ0K264</accession>
<protein>
    <submittedName>
        <fullName evidence="2">VOC family protein</fullName>
    </submittedName>
</protein>
<dbReference type="InterPro" id="IPR052164">
    <property type="entry name" value="Anthracycline_SecMetBiosynth"/>
</dbReference>
<organism evidence="2 3">
    <name type="scientific">Shewanella youngdeokensis</name>
    <dbReference type="NCBI Taxonomy" id="2999068"/>
    <lineage>
        <taxon>Bacteria</taxon>
        <taxon>Pseudomonadati</taxon>
        <taxon>Pseudomonadota</taxon>
        <taxon>Gammaproteobacteria</taxon>
        <taxon>Alteromonadales</taxon>
        <taxon>Shewanellaceae</taxon>
        <taxon>Shewanella</taxon>
    </lineage>
</organism>
<dbReference type="InterPro" id="IPR029068">
    <property type="entry name" value="Glyas_Bleomycin-R_OHBP_Dase"/>
</dbReference>
<sequence length="119" mass="13452">MNSHHTINYLEMPVNDIQSTKRFFTNVFNWDFVDYGPDYSCFLNAGITGGFYTSKQQFTLIKGSPLVVLYSNALTQTLQQVIAAGGIVSKDIFSFPGGHRFYFLDPNGNEFAVWSEKFA</sequence>
<feature type="domain" description="VOC" evidence="1">
    <location>
        <begin position="6"/>
        <end position="116"/>
    </location>
</feature>
<keyword evidence="3" id="KW-1185">Reference proteome</keyword>
<proteinExistence type="predicted"/>
<dbReference type="PROSITE" id="PS51819">
    <property type="entry name" value="VOC"/>
    <property type="match status" value="1"/>
</dbReference>
<reference evidence="2 3" key="1">
    <citation type="submission" date="2023-10" db="EMBL/GenBank/DDBJ databases">
        <title>Complete genome sequence of Shewanella sp. DAU334.</title>
        <authorList>
            <person name="Lee Y.-S."/>
            <person name="Jeong H.-R."/>
            <person name="Hwang E.-J."/>
            <person name="Choi Y.-L."/>
            <person name="Kim G.-D."/>
        </authorList>
    </citation>
    <scope>NUCLEOTIDE SEQUENCE [LARGE SCALE GENOMIC DNA]</scope>
    <source>
        <strain evidence="2 3">DAU334</strain>
    </source>
</reference>
<dbReference type="Pfam" id="PF00903">
    <property type="entry name" value="Glyoxalase"/>
    <property type="match status" value="1"/>
</dbReference>
<dbReference type="RefSeq" id="WP_310470756.1">
    <property type="nucleotide sequence ID" value="NZ_CP136522.1"/>
</dbReference>
<dbReference type="PANTHER" id="PTHR33993">
    <property type="entry name" value="GLYOXALASE-RELATED"/>
    <property type="match status" value="1"/>
</dbReference>
<name>A0ABZ0K264_9GAMM</name>
<gene>
    <name evidence="2" type="ORF">RGE70_06830</name>
</gene>